<reference evidence="1 2" key="1">
    <citation type="submission" date="2016-10" db="EMBL/GenBank/DDBJ databases">
        <authorList>
            <person name="de Groot N.N."/>
        </authorList>
    </citation>
    <scope>NUCLEOTIDE SEQUENCE [LARGE SCALE GENOMIC DNA]</scope>
    <source>
        <strain evidence="1 2">DSM 45514</strain>
    </source>
</reference>
<dbReference type="SUPFAM" id="SSF51905">
    <property type="entry name" value="FAD/NAD(P)-binding domain"/>
    <property type="match status" value="1"/>
</dbReference>
<dbReference type="EMBL" id="FMZA01000007">
    <property type="protein sequence ID" value="SDC39639.1"/>
    <property type="molecule type" value="Genomic_DNA"/>
</dbReference>
<evidence type="ECO:0000313" key="1">
    <source>
        <dbReference type="EMBL" id="SDC39639.1"/>
    </source>
</evidence>
<organism evidence="1 2">
    <name type="scientific">Melghirimyces thermohalophilus</name>
    <dbReference type="NCBI Taxonomy" id="1236220"/>
    <lineage>
        <taxon>Bacteria</taxon>
        <taxon>Bacillati</taxon>
        <taxon>Bacillota</taxon>
        <taxon>Bacilli</taxon>
        <taxon>Bacillales</taxon>
        <taxon>Thermoactinomycetaceae</taxon>
        <taxon>Melghirimyces</taxon>
    </lineage>
</organism>
<dbReference type="Proteomes" id="UP000199387">
    <property type="component" value="Unassembled WGS sequence"/>
</dbReference>
<name>A0A1G6L8L0_9BACL</name>
<evidence type="ECO:0008006" key="3">
    <source>
        <dbReference type="Google" id="ProtNLM"/>
    </source>
</evidence>
<sequence length="159" mass="17841">MLAHELSKAGVKVLVLDAGPMRDPKKDFASDELSMKNLGWQDTRIVDGQNPLTMGHNNSGRGVGGSTVHFTGVFLRFHDSDFRTRTLDGVGEEWPITYEDLAPYYDKIEKEIAVSGPKHFPWGNFHGPYPYPEREPLGPNAYMFQNGCKIWGSRAWSPS</sequence>
<keyword evidence="2" id="KW-1185">Reference proteome</keyword>
<protein>
    <recommendedName>
        <fullName evidence="3">GMC oxidoreductase</fullName>
    </recommendedName>
</protein>
<gene>
    <name evidence="1" type="ORF">SAMN04488112_107109</name>
</gene>
<dbReference type="STRING" id="1236220.SAMN04488112_107109"/>
<evidence type="ECO:0000313" key="2">
    <source>
        <dbReference type="Proteomes" id="UP000199387"/>
    </source>
</evidence>
<dbReference type="AlphaFoldDB" id="A0A1G6L8L0"/>
<dbReference type="Gene3D" id="3.50.50.60">
    <property type="entry name" value="FAD/NAD(P)-binding domain"/>
    <property type="match status" value="1"/>
</dbReference>
<proteinExistence type="predicted"/>
<dbReference type="InterPro" id="IPR036188">
    <property type="entry name" value="FAD/NAD-bd_sf"/>
</dbReference>
<accession>A0A1G6L8L0</accession>